<reference evidence="1" key="1">
    <citation type="submission" date="2013-07" db="EMBL/GenBank/DDBJ databases">
        <title>The genome of an arbuscular mycorrhizal fungus provides insights into the evolution of the oldest plant symbiosis.</title>
        <authorList>
            <consortium name="DOE Joint Genome Institute"/>
            <person name="Tisserant E."/>
            <person name="Malbreil M."/>
            <person name="Kuo A."/>
            <person name="Kohler A."/>
            <person name="Symeonidi A."/>
            <person name="Balestrini R."/>
            <person name="Charron P."/>
            <person name="Duensing N."/>
            <person name="Frei-dit-Frey N."/>
            <person name="Gianinazzi-Pearson V."/>
            <person name="Gilbert B."/>
            <person name="Handa Y."/>
            <person name="Hijri M."/>
            <person name="Kaul R."/>
            <person name="Kawaguchi M."/>
            <person name="Krajinski F."/>
            <person name="Lammers P."/>
            <person name="Lapierre D."/>
            <person name="Masclaux F.G."/>
            <person name="Murat C."/>
            <person name="Morin E."/>
            <person name="Ndikumana S."/>
            <person name="Pagni M."/>
            <person name="Petitpierre D."/>
            <person name="Requena N."/>
            <person name="Rosikiewicz P."/>
            <person name="Riley R."/>
            <person name="Saito K."/>
            <person name="San Clemente H."/>
            <person name="Shapiro H."/>
            <person name="van Tuinen D."/>
            <person name="Becard G."/>
            <person name="Bonfante P."/>
            <person name="Paszkowski U."/>
            <person name="Shachar-Hill Y."/>
            <person name="Young J.P."/>
            <person name="Sanders I.R."/>
            <person name="Henrissat B."/>
            <person name="Rensing S.A."/>
            <person name="Grigoriev I.V."/>
            <person name="Corradi N."/>
            <person name="Roux C."/>
            <person name="Martin F."/>
        </authorList>
    </citation>
    <scope>NUCLEOTIDE SEQUENCE</scope>
    <source>
        <strain evidence="1">DAOM 197198</strain>
    </source>
</reference>
<gene>
    <name evidence="1" type="ORF">GLOINDRAFT_1678</name>
</gene>
<dbReference type="AlphaFoldDB" id="U9UTU4"/>
<sequence>MSLKINFREFLKVDIQERLEMLFLDSQQEEKGLLRSKFVGILFCRGNVVYYRHRRAELNLKKRQGKKRMLNKSKSTSAL</sequence>
<proteinExistence type="predicted"/>
<dbReference type="HOGENOM" id="CLU_2607192_0_0_1"/>
<accession>U9UTU4</accession>
<protein>
    <submittedName>
        <fullName evidence="1">Uncharacterized protein</fullName>
    </submittedName>
</protein>
<name>U9UTU4_RHIID</name>
<evidence type="ECO:0000313" key="1">
    <source>
        <dbReference type="EMBL" id="ESA23127.1"/>
    </source>
</evidence>
<dbReference type="EMBL" id="KI275006">
    <property type="protein sequence ID" value="ESA23127.1"/>
    <property type="molecule type" value="Genomic_DNA"/>
</dbReference>
<organism evidence="1">
    <name type="scientific">Rhizophagus irregularis (strain DAOM 181602 / DAOM 197198 / MUCL 43194)</name>
    <name type="common">Arbuscular mycorrhizal fungus</name>
    <name type="synonym">Glomus intraradices</name>
    <dbReference type="NCBI Taxonomy" id="747089"/>
    <lineage>
        <taxon>Eukaryota</taxon>
        <taxon>Fungi</taxon>
        <taxon>Fungi incertae sedis</taxon>
        <taxon>Mucoromycota</taxon>
        <taxon>Glomeromycotina</taxon>
        <taxon>Glomeromycetes</taxon>
        <taxon>Glomerales</taxon>
        <taxon>Glomeraceae</taxon>
        <taxon>Rhizophagus</taxon>
    </lineage>
</organism>